<name>A0A382T1A7_9ZZZZ</name>
<reference evidence="1" key="1">
    <citation type="submission" date="2018-05" db="EMBL/GenBank/DDBJ databases">
        <authorList>
            <person name="Lanie J.A."/>
            <person name="Ng W.-L."/>
            <person name="Kazmierczak K.M."/>
            <person name="Andrzejewski T.M."/>
            <person name="Davidsen T.M."/>
            <person name="Wayne K.J."/>
            <person name="Tettelin H."/>
            <person name="Glass J.I."/>
            <person name="Rusch D."/>
            <person name="Podicherti R."/>
            <person name="Tsui H.-C.T."/>
            <person name="Winkler M.E."/>
        </authorList>
    </citation>
    <scope>NUCLEOTIDE SEQUENCE</scope>
</reference>
<evidence type="ECO:0000313" key="1">
    <source>
        <dbReference type="EMBL" id="SVD15257.1"/>
    </source>
</evidence>
<dbReference type="InterPro" id="IPR010869">
    <property type="entry name" value="DUF1501"/>
</dbReference>
<dbReference type="InterPro" id="IPR006311">
    <property type="entry name" value="TAT_signal"/>
</dbReference>
<sequence length="288" mass="31536">MIHAMNRREMLKRSGLGCGMLALHGLMAESASAASQPHFPATAKNVIWLFMHGGPSQMDTFDPKPLLKELHGQQAPASFHDIQTSFTDVKKQKLLGSEFGFSKCGASGMEISDGFRHMQNHADDIAVLRSLHHEDFNHNPALWVMNSGHNRAGRPSMGSWLSYGLGHEANNLPGFVVMTDGAMKAGGGIWGNAFLPASHQGTKLNASGPPIPNLKPSMASEEQLKMLRYMKQLDAGTSPELEARIKSYELAFQMQTSAPEALDINNESKATRELYGDNQFSKQCLMAR</sequence>
<feature type="non-terminal residue" evidence="1">
    <location>
        <position position="288"/>
    </location>
</feature>
<dbReference type="AlphaFoldDB" id="A0A382T1A7"/>
<gene>
    <name evidence="1" type="ORF">METZ01_LOCUS368111</name>
</gene>
<dbReference type="EMBL" id="UINC01132751">
    <property type="protein sequence ID" value="SVD15257.1"/>
    <property type="molecule type" value="Genomic_DNA"/>
</dbReference>
<dbReference type="Pfam" id="PF07394">
    <property type="entry name" value="DUF1501"/>
    <property type="match status" value="1"/>
</dbReference>
<protein>
    <recommendedName>
        <fullName evidence="2">DUF1501 domain-containing protein</fullName>
    </recommendedName>
</protein>
<evidence type="ECO:0008006" key="2">
    <source>
        <dbReference type="Google" id="ProtNLM"/>
    </source>
</evidence>
<organism evidence="1">
    <name type="scientific">marine metagenome</name>
    <dbReference type="NCBI Taxonomy" id="408172"/>
    <lineage>
        <taxon>unclassified sequences</taxon>
        <taxon>metagenomes</taxon>
        <taxon>ecological metagenomes</taxon>
    </lineage>
</organism>
<dbReference type="PROSITE" id="PS51318">
    <property type="entry name" value="TAT"/>
    <property type="match status" value="1"/>
</dbReference>
<dbReference type="PANTHER" id="PTHR43737:SF1">
    <property type="entry name" value="DUF1501 DOMAIN-CONTAINING PROTEIN"/>
    <property type="match status" value="1"/>
</dbReference>
<dbReference type="PANTHER" id="PTHR43737">
    <property type="entry name" value="BLL7424 PROTEIN"/>
    <property type="match status" value="1"/>
</dbReference>
<accession>A0A382T1A7</accession>
<proteinExistence type="predicted"/>